<feature type="transmembrane region" description="Helical" evidence="1">
    <location>
        <begin position="30"/>
        <end position="49"/>
    </location>
</feature>
<evidence type="ECO:0000256" key="1">
    <source>
        <dbReference type="SAM" id="Phobius"/>
    </source>
</evidence>
<dbReference type="EMBL" id="SGWZ01000002">
    <property type="protein sequence ID" value="RZS70414.1"/>
    <property type="molecule type" value="Genomic_DNA"/>
</dbReference>
<evidence type="ECO:0000313" key="5">
    <source>
        <dbReference type="Proteomes" id="UP000292039"/>
    </source>
</evidence>
<dbReference type="GeneID" id="99726484"/>
<organism evidence="2 4">
    <name type="scientific">Kerstersia gyiorum</name>
    <dbReference type="NCBI Taxonomy" id="206506"/>
    <lineage>
        <taxon>Bacteria</taxon>
        <taxon>Pseudomonadati</taxon>
        <taxon>Pseudomonadota</taxon>
        <taxon>Betaproteobacteria</taxon>
        <taxon>Burkholderiales</taxon>
        <taxon>Alcaligenaceae</taxon>
        <taxon>Kerstersia</taxon>
    </lineage>
</organism>
<evidence type="ECO:0000313" key="3">
    <source>
        <dbReference type="EMBL" id="RZS70414.1"/>
    </source>
</evidence>
<accession>A0A171KTR0</accession>
<protein>
    <submittedName>
        <fullName evidence="2">Membrane protein</fullName>
    </submittedName>
</protein>
<dbReference type="EMBL" id="LBNE01000002">
    <property type="protein sequence ID" value="KKO72277.1"/>
    <property type="molecule type" value="Genomic_DNA"/>
</dbReference>
<sequence>MTNGTLLIIFVASIILFIFGFGLRDRNVGLALLGISLMGVLFAAIYKAYTTFN</sequence>
<reference evidence="2 4" key="1">
    <citation type="submission" date="2015-04" db="EMBL/GenBank/DDBJ databases">
        <title>Genome sequence of Kerstersia gyiorum CG1.</title>
        <authorList>
            <person name="Greninger A.L."/>
            <person name="Kozyreva V."/>
            <person name="Chaturvedi V."/>
        </authorList>
    </citation>
    <scope>NUCLEOTIDE SEQUENCE [LARGE SCALE GENOMIC DNA]</scope>
    <source>
        <strain evidence="2 4">CG1</strain>
    </source>
</reference>
<evidence type="ECO:0000313" key="4">
    <source>
        <dbReference type="Proteomes" id="UP000078084"/>
    </source>
</evidence>
<reference evidence="3 5" key="2">
    <citation type="submission" date="2019-02" db="EMBL/GenBank/DDBJ databases">
        <title>Genomic Encyclopedia of Type Strains, Phase IV (KMG-IV): sequencing the most valuable type-strain genomes for metagenomic binning, comparative biology and taxonomic classification.</title>
        <authorList>
            <person name="Goeker M."/>
        </authorList>
    </citation>
    <scope>NUCLEOTIDE SEQUENCE [LARGE SCALE GENOMIC DNA]</scope>
    <source>
        <strain evidence="3 5">DSM 16618</strain>
    </source>
</reference>
<dbReference type="Proteomes" id="UP000078084">
    <property type="component" value="Unassembled WGS sequence"/>
</dbReference>
<keyword evidence="1" id="KW-0472">Membrane</keyword>
<keyword evidence="4" id="KW-1185">Reference proteome</keyword>
<dbReference type="AlphaFoldDB" id="A0A171KTR0"/>
<evidence type="ECO:0000313" key="2">
    <source>
        <dbReference type="EMBL" id="KKO72277.1"/>
    </source>
</evidence>
<comment type="caution">
    <text evidence="2">The sequence shown here is derived from an EMBL/GenBank/DDBJ whole genome shotgun (WGS) entry which is preliminary data.</text>
</comment>
<keyword evidence="1" id="KW-0812">Transmembrane</keyword>
<dbReference type="RefSeq" id="WP_165390010.1">
    <property type="nucleotide sequence ID" value="NZ_CBCSEB010000001.1"/>
</dbReference>
<keyword evidence="1" id="KW-1133">Transmembrane helix</keyword>
<proteinExistence type="predicted"/>
<feature type="transmembrane region" description="Helical" evidence="1">
    <location>
        <begin position="6"/>
        <end position="23"/>
    </location>
</feature>
<name>A0A171KTR0_9BURK</name>
<dbReference type="Proteomes" id="UP000292039">
    <property type="component" value="Unassembled WGS sequence"/>
</dbReference>
<gene>
    <name evidence="2" type="ORF">AAV32_03920</name>
    <name evidence="3" type="ORF">EV679_1821</name>
</gene>